<evidence type="ECO:0000256" key="3">
    <source>
        <dbReference type="ARBA" id="ARBA00022840"/>
    </source>
</evidence>
<evidence type="ECO:0000313" key="6">
    <source>
        <dbReference type="Proteomes" id="UP000242712"/>
    </source>
</evidence>
<dbReference type="GeneID" id="98297714"/>
<dbReference type="EMBL" id="PPPX01000001">
    <property type="protein sequence ID" value="POA10122.1"/>
    <property type="molecule type" value="Genomic_DNA"/>
</dbReference>
<dbReference type="PANTHER" id="PTHR43309:SF5">
    <property type="entry name" value="5-OXOPROLINASE SUBUNIT C"/>
    <property type="match status" value="1"/>
</dbReference>
<sequence length="335" mass="36650">MSILINNPGLFTTVQDQGRYGFQDQGFSTAGALDLVSYQLGQKLIGNDGPAIEFTVIGPTIRFTTPNTFVVTGGEFGSELNGEPIEMQSVYKAEKGDELKLGAAKQGARGYIFFGCPLDIPVVANSQSTHTRIHIGGFEGRTLKAQDRIQTIPNDEAKYRVGLSTDVHLVNTEETTIHIVKGPQYDRFSTDAINTMSSDDYQISEQSDRMGYRLRGSEIPPEASADIISEPVALGSVQVPNDGNPIILLNDKQTVGGYTKIATVTQADLPILAQKQPGETIRFEWVTVEEAVESLQQLDDALQEALQEIERTPVYQIQQLRSTSKRLNALLKGEA</sequence>
<dbReference type="SUPFAM" id="SSF50891">
    <property type="entry name" value="Cyclophilin-like"/>
    <property type="match status" value="1"/>
</dbReference>
<keyword evidence="3" id="KW-0067">ATP-binding</keyword>
<dbReference type="Proteomes" id="UP000242712">
    <property type="component" value="Unassembled WGS sequence"/>
</dbReference>
<protein>
    <submittedName>
        <fullName evidence="5">Allophanate hydrolase</fullName>
    </submittedName>
</protein>
<dbReference type="Gene3D" id="2.40.100.10">
    <property type="entry name" value="Cyclophilin-like"/>
    <property type="match status" value="1"/>
</dbReference>
<evidence type="ECO:0000256" key="1">
    <source>
        <dbReference type="ARBA" id="ARBA00022741"/>
    </source>
</evidence>
<dbReference type="InterPro" id="IPR029000">
    <property type="entry name" value="Cyclophilin-like_dom_sf"/>
</dbReference>
<feature type="domain" description="Carboxyltransferase" evidence="4">
    <location>
        <begin position="24"/>
        <end position="301"/>
    </location>
</feature>
<dbReference type="OrthoDB" id="9782422at2"/>
<dbReference type="GO" id="GO:0005524">
    <property type="term" value="F:ATP binding"/>
    <property type="evidence" value="ECO:0007669"/>
    <property type="project" value="UniProtKB-KW"/>
</dbReference>
<dbReference type="NCBIfam" id="TIGR00724">
    <property type="entry name" value="urea_amlyse_rel"/>
    <property type="match status" value="1"/>
</dbReference>
<dbReference type="AlphaFoldDB" id="A0A2K4FFK2"/>
<gene>
    <name evidence="5" type="ORF">CD039_05070</name>
</gene>
<keyword evidence="1" id="KW-0547">Nucleotide-binding</keyword>
<dbReference type="InterPro" id="IPR052708">
    <property type="entry name" value="PxpC"/>
</dbReference>
<evidence type="ECO:0000259" key="4">
    <source>
        <dbReference type="SMART" id="SM00797"/>
    </source>
</evidence>
<keyword evidence="2 5" id="KW-0378">Hydrolase</keyword>
<evidence type="ECO:0000313" key="5">
    <source>
        <dbReference type="EMBL" id="POA10122.1"/>
    </source>
</evidence>
<dbReference type="InterPro" id="IPR003778">
    <property type="entry name" value="CT_A_B"/>
</dbReference>
<dbReference type="Pfam" id="PF02626">
    <property type="entry name" value="CT_A_B"/>
    <property type="match status" value="1"/>
</dbReference>
<reference evidence="5 6" key="1">
    <citation type="submission" date="2017-08" db="EMBL/GenBank/DDBJ databases">
        <title>Draft genome sequences of 64 type strains of genus Staph aureus.</title>
        <authorList>
            <person name="Cole K."/>
            <person name="Golubchik T."/>
            <person name="Russell J."/>
            <person name="Foster D."/>
            <person name="Llewelyn M."/>
            <person name="Wilson D."/>
            <person name="Crook D."/>
            <person name="Paul J."/>
        </authorList>
    </citation>
    <scope>NUCLEOTIDE SEQUENCE [LARGE SCALE GENOMIC DNA]</scope>
    <source>
        <strain evidence="5 6">DSM 29875</strain>
    </source>
</reference>
<keyword evidence="6" id="KW-1185">Reference proteome</keyword>
<dbReference type="SMART" id="SM00797">
    <property type="entry name" value="AHS2"/>
    <property type="match status" value="1"/>
</dbReference>
<dbReference type="RefSeq" id="WP_103371392.1">
    <property type="nucleotide sequence ID" value="NZ_CBCRVO010000001.1"/>
</dbReference>
<comment type="caution">
    <text evidence="5">The sequence shown here is derived from an EMBL/GenBank/DDBJ whole genome shotgun (WGS) entry which is preliminary data.</text>
</comment>
<dbReference type="GO" id="GO:0016787">
    <property type="term" value="F:hydrolase activity"/>
    <property type="evidence" value="ECO:0007669"/>
    <property type="project" value="UniProtKB-KW"/>
</dbReference>
<evidence type="ECO:0000256" key="2">
    <source>
        <dbReference type="ARBA" id="ARBA00022801"/>
    </source>
</evidence>
<proteinExistence type="predicted"/>
<dbReference type="PANTHER" id="PTHR43309">
    <property type="entry name" value="5-OXOPROLINASE SUBUNIT C"/>
    <property type="match status" value="1"/>
</dbReference>
<name>A0A2K4FFK2_9STAP</name>
<organism evidence="5 6">
    <name type="scientific">Staphylococcus argensis</name>
    <dbReference type="NCBI Taxonomy" id="1607738"/>
    <lineage>
        <taxon>Bacteria</taxon>
        <taxon>Bacillati</taxon>
        <taxon>Bacillota</taxon>
        <taxon>Bacilli</taxon>
        <taxon>Bacillales</taxon>
        <taxon>Staphylococcaceae</taxon>
        <taxon>Staphylococcus</taxon>
    </lineage>
</organism>
<accession>A0A2K4FFK2</accession>